<gene>
    <name evidence="3" type="ORF">M1K48_14255</name>
</gene>
<dbReference type="SUPFAM" id="SSF69572">
    <property type="entry name" value="Activating enzymes of the ubiquitin-like proteins"/>
    <property type="match status" value="1"/>
</dbReference>
<feature type="compositionally biased region" description="Pro residues" evidence="1">
    <location>
        <begin position="254"/>
        <end position="267"/>
    </location>
</feature>
<dbReference type="Gene3D" id="3.40.50.720">
    <property type="entry name" value="NAD(P)-binding Rossmann-like Domain"/>
    <property type="match status" value="1"/>
</dbReference>
<dbReference type="PANTHER" id="PTHR10953:SF102">
    <property type="entry name" value="ADENYLYLTRANSFERASE AND SULFURTRANSFERASE MOCS3"/>
    <property type="match status" value="1"/>
</dbReference>
<name>A0ABY5N1Q8_9SPHN</name>
<evidence type="ECO:0000313" key="4">
    <source>
        <dbReference type="Proteomes" id="UP000831921"/>
    </source>
</evidence>
<feature type="domain" description="THIF-type NAD/FAD binding fold" evidence="2">
    <location>
        <begin position="11"/>
        <end position="243"/>
    </location>
</feature>
<dbReference type="CDD" id="cd00757">
    <property type="entry name" value="ThiF_MoeB_HesA_family"/>
    <property type="match status" value="1"/>
</dbReference>
<reference evidence="3 4" key="1">
    <citation type="submission" date="2022-05" db="EMBL/GenBank/DDBJ databases">
        <title>S8-45 Sphingomonas ultraviolaceadurans.</title>
        <authorList>
            <person name="Liu Y."/>
        </authorList>
    </citation>
    <scope>NUCLEOTIDE SEQUENCE [LARGE SCALE GENOMIC DNA]</scope>
    <source>
        <strain evidence="3 4">S8-45</strain>
    </source>
</reference>
<dbReference type="Pfam" id="PF00899">
    <property type="entry name" value="ThiF"/>
    <property type="match status" value="1"/>
</dbReference>
<dbReference type="EMBL" id="CP097253">
    <property type="protein sequence ID" value="UUR09497.1"/>
    <property type="molecule type" value="Genomic_DNA"/>
</dbReference>
<protein>
    <submittedName>
        <fullName evidence="3">HesA/MoeB/ThiF family protein</fullName>
    </submittedName>
</protein>
<sequence>MMLSDEELTRYARQIVLPHLGGTGQQRLKAAKVAVVGAGGIGAAVIPALAGAGVGRLTIIDPDRADLSNLHRQPIYRSRDAGEPKAALAAQFVRRLNPFVEVAGVEQAIVPDNAAAILSGHDLVIDGTDNFATRLAVSDACVASGLPLLSAAAAQWQGQVGLFTGRPCYRCFVGDAFDADDCDNCAELGVTGTLTGLAGNLAALLALRLLAQAGEVKTGTVHLIDGLAGTQRPIRIVADPGCRACGTTSSQPPSSAPPSFSPAPSYP</sequence>
<evidence type="ECO:0000259" key="2">
    <source>
        <dbReference type="Pfam" id="PF00899"/>
    </source>
</evidence>
<evidence type="ECO:0000313" key="3">
    <source>
        <dbReference type="EMBL" id="UUR09497.1"/>
    </source>
</evidence>
<proteinExistence type="predicted"/>
<dbReference type="Proteomes" id="UP000831921">
    <property type="component" value="Chromosome"/>
</dbReference>
<evidence type="ECO:0000256" key="1">
    <source>
        <dbReference type="SAM" id="MobiDB-lite"/>
    </source>
</evidence>
<keyword evidence="4" id="KW-1185">Reference proteome</keyword>
<dbReference type="InterPro" id="IPR045886">
    <property type="entry name" value="ThiF/MoeB/HesA"/>
</dbReference>
<dbReference type="InterPro" id="IPR000594">
    <property type="entry name" value="ThiF_NAD_FAD-bd"/>
</dbReference>
<organism evidence="3 4">
    <name type="scientific">Sphingomonas glaciei</name>
    <dbReference type="NCBI Taxonomy" id="2938948"/>
    <lineage>
        <taxon>Bacteria</taxon>
        <taxon>Pseudomonadati</taxon>
        <taxon>Pseudomonadota</taxon>
        <taxon>Alphaproteobacteria</taxon>
        <taxon>Sphingomonadales</taxon>
        <taxon>Sphingomonadaceae</taxon>
        <taxon>Sphingomonas</taxon>
    </lineage>
</organism>
<accession>A0ABY5N1Q8</accession>
<dbReference type="InterPro" id="IPR035985">
    <property type="entry name" value="Ubiquitin-activating_enz"/>
</dbReference>
<feature type="region of interest" description="Disordered" evidence="1">
    <location>
        <begin position="246"/>
        <end position="267"/>
    </location>
</feature>
<dbReference type="PANTHER" id="PTHR10953">
    <property type="entry name" value="UBIQUITIN-ACTIVATING ENZYME E1"/>
    <property type="match status" value="1"/>
</dbReference>